<reference evidence="2 3" key="1">
    <citation type="submission" date="2018-10" db="EMBL/GenBank/DDBJ databases">
        <title>Natrarchaeobius chitinivorans gen. nov., sp. nov., and Natrarchaeobius haloalkaliphilus sp. nov., alkaliphilic, chitin-utilizing haloarchaea from hypersaline alkaline lakes.</title>
        <authorList>
            <person name="Sorokin D.Y."/>
            <person name="Elcheninov A.G."/>
            <person name="Kostrikina N.A."/>
            <person name="Bale N.J."/>
            <person name="Sinninghe Damste J.S."/>
            <person name="Khijniak T.V."/>
            <person name="Kublanov I.V."/>
            <person name="Toshchakov S.V."/>
        </authorList>
    </citation>
    <scope>NUCLEOTIDE SEQUENCE [LARGE SCALE GENOMIC DNA]</scope>
    <source>
        <strain evidence="2 3">AArcht7</strain>
    </source>
</reference>
<protein>
    <submittedName>
        <fullName evidence="2">Uncharacterized protein</fullName>
    </submittedName>
</protein>
<evidence type="ECO:0000256" key="1">
    <source>
        <dbReference type="SAM" id="Phobius"/>
    </source>
</evidence>
<dbReference type="EMBL" id="REFZ01000001">
    <property type="protein sequence ID" value="RQH03309.1"/>
    <property type="molecule type" value="Genomic_DNA"/>
</dbReference>
<organism evidence="2 3">
    <name type="scientific">Natrarchaeobius chitinivorans</name>
    <dbReference type="NCBI Taxonomy" id="1679083"/>
    <lineage>
        <taxon>Archaea</taxon>
        <taxon>Methanobacteriati</taxon>
        <taxon>Methanobacteriota</taxon>
        <taxon>Stenosarchaea group</taxon>
        <taxon>Halobacteria</taxon>
        <taxon>Halobacteriales</taxon>
        <taxon>Natrialbaceae</taxon>
        <taxon>Natrarchaeobius</taxon>
    </lineage>
</organism>
<feature type="transmembrane region" description="Helical" evidence="1">
    <location>
        <begin position="7"/>
        <end position="26"/>
    </location>
</feature>
<feature type="transmembrane region" description="Helical" evidence="1">
    <location>
        <begin position="62"/>
        <end position="82"/>
    </location>
</feature>
<evidence type="ECO:0000313" key="2">
    <source>
        <dbReference type="EMBL" id="RQH03309.1"/>
    </source>
</evidence>
<comment type="caution">
    <text evidence="2">The sequence shown here is derived from an EMBL/GenBank/DDBJ whole genome shotgun (WGS) entry which is preliminary data.</text>
</comment>
<dbReference type="OrthoDB" id="206114at2157"/>
<keyword evidence="3" id="KW-1185">Reference proteome</keyword>
<feature type="transmembrane region" description="Helical" evidence="1">
    <location>
        <begin position="32"/>
        <end position="50"/>
    </location>
</feature>
<feature type="transmembrane region" description="Helical" evidence="1">
    <location>
        <begin position="97"/>
        <end position="118"/>
    </location>
</feature>
<keyword evidence="1" id="KW-0472">Membrane</keyword>
<name>A0A3N6MH24_NATCH</name>
<keyword evidence="1" id="KW-1133">Transmembrane helix</keyword>
<proteinExistence type="predicted"/>
<sequence length="124" mass="12245">MADTDRITPASGIVLGAVLVVLGLGAYALTDFASVTALIPAFFGVVFVGLGTAGRRFDRPELTTYGIGALAVLGILGSARGIPDVIALATGGSVDSVVAATSQGVMVVVCVLLVAAVARDVLGS</sequence>
<keyword evidence="1" id="KW-0812">Transmembrane</keyword>
<accession>A0A3N6MH24</accession>
<dbReference type="AlphaFoldDB" id="A0A3N6MH24"/>
<gene>
    <name evidence="2" type="ORF">EA472_01640</name>
</gene>
<dbReference type="Proteomes" id="UP000281431">
    <property type="component" value="Unassembled WGS sequence"/>
</dbReference>
<evidence type="ECO:0000313" key="3">
    <source>
        <dbReference type="Proteomes" id="UP000281431"/>
    </source>
</evidence>